<evidence type="ECO:0000313" key="3">
    <source>
        <dbReference type="Proteomes" id="UP001321804"/>
    </source>
</evidence>
<evidence type="ECO:0000313" key="2">
    <source>
        <dbReference type="EMBL" id="BDR57124.1"/>
    </source>
</evidence>
<proteinExistence type="predicted"/>
<sequence>MKKAKLLWGILISCLAVLALAVGVNIYESKSKVPAAKEITKSKSSSKIVINQAKKNYYHEPIQKAGVAESRINYPMTFSEMLKESDLVIQGTVTDLTDNTEYQSETPVLPFTMAKVYINKVLAGNRNLLNKYINLRFLGGNLANKKTSEVQTIEYINSPLLRVGQKVALVLKKSQGKEKYYQSIVGGKSIFIANSKGQYLRTAEPKPTGGGGGSQPQNTSELDDDALMNQKINDLIHR</sequence>
<dbReference type="Proteomes" id="UP001321804">
    <property type="component" value="Chromosome"/>
</dbReference>
<dbReference type="RefSeq" id="WP_317695918.1">
    <property type="nucleotide sequence ID" value="NZ_AP026801.1"/>
</dbReference>
<gene>
    <name evidence="2" type="ORF">KIMC2_16860</name>
</gene>
<feature type="region of interest" description="Disordered" evidence="1">
    <location>
        <begin position="202"/>
        <end position="226"/>
    </location>
</feature>
<protein>
    <recommendedName>
        <fullName evidence="4">Flp pilus assembly protein CpaB</fullName>
    </recommendedName>
</protein>
<name>A0AAU9DN45_9LACO</name>
<evidence type="ECO:0008006" key="4">
    <source>
        <dbReference type="Google" id="ProtNLM"/>
    </source>
</evidence>
<evidence type="ECO:0000256" key="1">
    <source>
        <dbReference type="SAM" id="MobiDB-lite"/>
    </source>
</evidence>
<accession>A0AAU9DN45</accession>
<organism evidence="2 3">
    <name type="scientific">Xylocopilactobacillus apis</name>
    <dbReference type="NCBI Taxonomy" id="2932183"/>
    <lineage>
        <taxon>Bacteria</taxon>
        <taxon>Bacillati</taxon>
        <taxon>Bacillota</taxon>
        <taxon>Bacilli</taxon>
        <taxon>Lactobacillales</taxon>
        <taxon>Lactobacillaceae</taxon>
        <taxon>Xylocopilactobacillus</taxon>
    </lineage>
</organism>
<keyword evidence="3" id="KW-1185">Reference proteome</keyword>
<reference evidence="2 3" key="1">
    <citation type="journal article" date="2023" name="Microbiol. Spectr.">
        <title>Symbiosis of Carpenter Bees with Uncharacterized Lactic Acid Bacteria Showing NAD Auxotrophy.</title>
        <authorList>
            <person name="Kawasaki S."/>
            <person name="Ozawa K."/>
            <person name="Mori T."/>
            <person name="Yamamoto A."/>
            <person name="Ito M."/>
            <person name="Ohkuma M."/>
            <person name="Sakamoto M."/>
            <person name="Matsutani M."/>
        </authorList>
    </citation>
    <scope>NUCLEOTIDE SEQUENCE [LARGE SCALE GENOMIC DNA]</scope>
    <source>
        <strain evidence="2 3">KimC2</strain>
    </source>
</reference>
<dbReference type="EMBL" id="AP026801">
    <property type="protein sequence ID" value="BDR57124.1"/>
    <property type="molecule type" value="Genomic_DNA"/>
</dbReference>
<dbReference type="KEGG" id="xak:KIMC2_16860"/>
<dbReference type="AlphaFoldDB" id="A0AAU9DN45"/>